<sequence length="354" mass="39117">MEKNIFQAHEEALEKNDIDNFVSFTAITVSAGRLAEGMRDDPLYKDTLIADILKSSEAIQAAARDFREIVVKQQESNKEAHVVNMVVQRTRYLDDKLLEGLATMPTDNNVIGIKRQVVLLGSGLDTKAWRLDFPSGTAIFEVDQRDMSGFKQRRLAASKAQMDAASDVAGFKHPLKVDSWALVGTDLMHPDWVADLDSSGFQKGLPTAFVAEGLLYYLSPDAVKTLLSTLAAISGPGSVLLFSCINEAFYRGCKKDLTRNNESADGVVGLSATIRRFNEAFQFGMPNNVAGFLGPFGWDASADGAVKDVKNVYKAYSVQEFSPPKDYTFDKNKEENEKLFGPKQYFLVNARRAN</sequence>
<name>A0ABR2YMZ2_9CHLO</name>
<proteinExistence type="inferred from homology"/>
<evidence type="ECO:0000313" key="5">
    <source>
        <dbReference type="Proteomes" id="UP001491310"/>
    </source>
</evidence>
<protein>
    <recommendedName>
        <fullName evidence="6">S-adenosyl-L-methionine-dependent methyltransferase</fullName>
    </recommendedName>
</protein>
<keyword evidence="2" id="KW-0489">Methyltransferase</keyword>
<gene>
    <name evidence="4" type="ORF">WJX75_005766</name>
</gene>
<accession>A0ABR2YMZ2</accession>
<dbReference type="EMBL" id="JALJOT010000008">
    <property type="protein sequence ID" value="KAK9908307.1"/>
    <property type="molecule type" value="Genomic_DNA"/>
</dbReference>
<evidence type="ECO:0000313" key="4">
    <source>
        <dbReference type="EMBL" id="KAK9908307.1"/>
    </source>
</evidence>
<dbReference type="NCBIfam" id="TIGR00027">
    <property type="entry name" value="mthyl_TIGR00027"/>
    <property type="match status" value="1"/>
</dbReference>
<keyword evidence="3" id="KW-0808">Transferase</keyword>
<evidence type="ECO:0000256" key="2">
    <source>
        <dbReference type="ARBA" id="ARBA00022603"/>
    </source>
</evidence>
<reference evidence="4 5" key="1">
    <citation type="journal article" date="2024" name="Nat. Commun.">
        <title>Phylogenomics reveals the evolutionary origins of lichenization in chlorophyte algae.</title>
        <authorList>
            <person name="Puginier C."/>
            <person name="Libourel C."/>
            <person name="Otte J."/>
            <person name="Skaloud P."/>
            <person name="Haon M."/>
            <person name="Grisel S."/>
            <person name="Petersen M."/>
            <person name="Berrin J.G."/>
            <person name="Delaux P.M."/>
            <person name="Dal Grande F."/>
            <person name="Keller J."/>
        </authorList>
    </citation>
    <scope>NUCLEOTIDE SEQUENCE [LARGE SCALE GENOMIC DNA]</scope>
    <source>
        <strain evidence="4 5">SAG 216-7</strain>
    </source>
</reference>
<dbReference type="Gene3D" id="3.40.50.150">
    <property type="entry name" value="Vaccinia Virus protein VP39"/>
    <property type="match status" value="1"/>
</dbReference>
<keyword evidence="5" id="KW-1185">Reference proteome</keyword>
<dbReference type="PANTHER" id="PTHR43619">
    <property type="entry name" value="S-ADENOSYL-L-METHIONINE-DEPENDENT METHYLTRANSFERASE YKTD-RELATED"/>
    <property type="match status" value="1"/>
</dbReference>
<comment type="caution">
    <text evidence="4">The sequence shown here is derived from an EMBL/GenBank/DDBJ whole genome shotgun (WGS) entry which is preliminary data.</text>
</comment>
<dbReference type="InterPro" id="IPR029063">
    <property type="entry name" value="SAM-dependent_MTases_sf"/>
</dbReference>
<dbReference type="Proteomes" id="UP001491310">
    <property type="component" value="Unassembled WGS sequence"/>
</dbReference>
<dbReference type="InterPro" id="IPR007213">
    <property type="entry name" value="Ppm1/Ppm2/Tcmp"/>
</dbReference>
<dbReference type="SUPFAM" id="SSF53335">
    <property type="entry name" value="S-adenosyl-L-methionine-dependent methyltransferases"/>
    <property type="match status" value="1"/>
</dbReference>
<dbReference type="PANTHER" id="PTHR43619:SF2">
    <property type="entry name" value="S-ADENOSYL-L-METHIONINE-DEPENDENT METHYLTRANSFERASES SUPERFAMILY PROTEIN"/>
    <property type="match status" value="1"/>
</dbReference>
<organism evidence="4 5">
    <name type="scientific">Coccomyxa subellipsoidea</name>
    <dbReference type="NCBI Taxonomy" id="248742"/>
    <lineage>
        <taxon>Eukaryota</taxon>
        <taxon>Viridiplantae</taxon>
        <taxon>Chlorophyta</taxon>
        <taxon>core chlorophytes</taxon>
        <taxon>Trebouxiophyceae</taxon>
        <taxon>Trebouxiophyceae incertae sedis</taxon>
        <taxon>Coccomyxaceae</taxon>
        <taxon>Coccomyxa</taxon>
    </lineage>
</organism>
<dbReference type="Pfam" id="PF04072">
    <property type="entry name" value="LCM"/>
    <property type="match status" value="1"/>
</dbReference>
<evidence type="ECO:0000256" key="1">
    <source>
        <dbReference type="ARBA" id="ARBA00008138"/>
    </source>
</evidence>
<evidence type="ECO:0000256" key="3">
    <source>
        <dbReference type="ARBA" id="ARBA00022679"/>
    </source>
</evidence>
<comment type="similarity">
    <text evidence="1">Belongs to the UPF0677 family.</text>
</comment>
<dbReference type="InterPro" id="IPR011610">
    <property type="entry name" value="SAM_mthyl_Trfase_ML2640-like"/>
</dbReference>
<evidence type="ECO:0008006" key="6">
    <source>
        <dbReference type="Google" id="ProtNLM"/>
    </source>
</evidence>